<protein>
    <submittedName>
        <fullName evidence="2">Uncharacterized protein</fullName>
    </submittedName>
</protein>
<evidence type="ECO:0000313" key="3">
    <source>
        <dbReference type="Proteomes" id="UP000318667"/>
    </source>
</evidence>
<keyword evidence="1" id="KW-1133">Transmembrane helix</keyword>
<name>A0A562K667_9BACI</name>
<evidence type="ECO:0000313" key="2">
    <source>
        <dbReference type="EMBL" id="TWH90931.1"/>
    </source>
</evidence>
<dbReference type="RefSeq" id="WP_144539322.1">
    <property type="nucleotide sequence ID" value="NZ_CBCSDC010000047.1"/>
</dbReference>
<dbReference type="Proteomes" id="UP000318667">
    <property type="component" value="Unassembled WGS sequence"/>
</dbReference>
<dbReference type="AlphaFoldDB" id="A0A562K667"/>
<gene>
    <name evidence="2" type="ORF">IQ19_00381</name>
</gene>
<organism evidence="2 3">
    <name type="scientific">Cytobacillus oceanisediminis</name>
    <dbReference type="NCBI Taxonomy" id="665099"/>
    <lineage>
        <taxon>Bacteria</taxon>
        <taxon>Bacillati</taxon>
        <taxon>Bacillota</taxon>
        <taxon>Bacilli</taxon>
        <taxon>Bacillales</taxon>
        <taxon>Bacillaceae</taxon>
        <taxon>Cytobacillus</taxon>
    </lineage>
</organism>
<keyword evidence="1" id="KW-0472">Membrane</keyword>
<reference evidence="2 3" key="1">
    <citation type="journal article" date="2015" name="Stand. Genomic Sci.">
        <title>Genomic Encyclopedia of Bacterial and Archaeal Type Strains, Phase III: the genomes of soil and plant-associated and newly described type strains.</title>
        <authorList>
            <person name="Whitman W.B."/>
            <person name="Woyke T."/>
            <person name="Klenk H.P."/>
            <person name="Zhou Y."/>
            <person name="Lilburn T.G."/>
            <person name="Beck B.J."/>
            <person name="De Vos P."/>
            <person name="Vandamme P."/>
            <person name="Eisen J.A."/>
            <person name="Garrity G."/>
            <person name="Hugenholtz P."/>
            <person name="Kyrpides N.C."/>
        </authorList>
    </citation>
    <scope>NUCLEOTIDE SEQUENCE [LARGE SCALE GENOMIC DNA]</scope>
    <source>
        <strain evidence="2 3">CGMCC 1.10115</strain>
    </source>
</reference>
<sequence length="77" mass="8638">MNQDKNGTNPTKKSSHIFDIVVWVGWVVLVWGFLASLAFIASPKDSAGIHEVIILAYFLGFTFIFGLLYYMALKRGI</sequence>
<comment type="caution">
    <text evidence="2">The sequence shown here is derived from an EMBL/GenBank/DDBJ whole genome shotgun (WGS) entry which is preliminary data.</text>
</comment>
<keyword evidence="1" id="KW-0812">Transmembrane</keyword>
<dbReference type="GeneID" id="65401667"/>
<dbReference type="EMBL" id="VLKI01000001">
    <property type="protein sequence ID" value="TWH90931.1"/>
    <property type="molecule type" value="Genomic_DNA"/>
</dbReference>
<evidence type="ECO:0000256" key="1">
    <source>
        <dbReference type="SAM" id="Phobius"/>
    </source>
</evidence>
<feature type="transmembrane region" description="Helical" evidence="1">
    <location>
        <begin position="52"/>
        <end position="72"/>
    </location>
</feature>
<proteinExistence type="predicted"/>
<keyword evidence="3" id="KW-1185">Reference proteome</keyword>
<feature type="transmembrane region" description="Helical" evidence="1">
    <location>
        <begin position="20"/>
        <end position="40"/>
    </location>
</feature>
<accession>A0A562K667</accession>